<evidence type="ECO:0000313" key="3">
    <source>
        <dbReference type="Proteomes" id="UP001352852"/>
    </source>
</evidence>
<dbReference type="EMBL" id="JAHUTJ010026327">
    <property type="protein sequence ID" value="MED6274713.1"/>
    <property type="molecule type" value="Genomic_DNA"/>
</dbReference>
<name>A0ABU7DHZ3_9TELE</name>
<organism evidence="2 3">
    <name type="scientific">Characodon lateralis</name>
    <dbReference type="NCBI Taxonomy" id="208331"/>
    <lineage>
        <taxon>Eukaryota</taxon>
        <taxon>Metazoa</taxon>
        <taxon>Chordata</taxon>
        <taxon>Craniata</taxon>
        <taxon>Vertebrata</taxon>
        <taxon>Euteleostomi</taxon>
        <taxon>Actinopterygii</taxon>
        <taxon>Neopterygii</taxon>
        <taxon>Teleostei</taxon>
        <taxon>Neoteleostei</taxon>
        <taxon>Acanthomorphata</taxon>
        <taxon>Ovalentaria</taxon>
        <taxon>Atherinomorphae</taxon>
        <taxon>Cyprinodontiformes</taxon>
        <taxon>Goodeidae</taxon>
        <taxon>Characodon</taxon>
    </lineage>
</organism>
<protein>
    <recommendedName>
        <fullName evidence="1">Arb2 domain-containing protein</fullName>
    </recommendedName>
</protein>
<reference evidence="2 3" key="1">
    <citation type="submission" date="2021-06" db="EMBL/GenBank/DDBJ databases">
        <authorList>
            <person name="Palmer J.M."/>
        </authorList>
    </citation>
    <scope>NUCLEOTIDE SEQUENCE [LARGE SCALE GENOMIC DNA]</scope>
    <source>
        <strain evidence="2 3">CL_MEX2019</strain>
        <tissue evidence="2">Muscle</tissue>
    </source>
</reference>
<dbReference type="PANTHER" id="PTHR21357">
    <property type="entry name" value="FAM172 FAMILY PROTEIN HOMOLOG CG10038"/>
    <property type="match status" value="1"/>
</dbReference>
<evidence type="ECO:0000259" key="1">
    <source>
        <dbReference type="Pfam" id="PF22749"/>
    </source>
</evidence>
<dbReference type="Pfam" id="PF22749">
    <property type="entry name" value="Arb2"/>
    <property type="match status" value="1"/>
</dbReference>
<evidence type="ECO:0000313" key="2">
    <source>
        <dbReference type="EMBL" id="MED6274713.1"/>
    </source>
</evidence>
<dbReference type="PANTHER" id="PTHR21357:SF6">
    <property type="entry name" value="COTRANSCRIPTIONAL REGULATOR FAM172A HOMOLOG"/>
    <property type="match status" value="1"/>
</dbReference>
<proteinExistence type="predicted"/>
<gene>
    <name evidence="2" type="ORF">CHARACLAT_019244</name>
</gene>
<dbReference type="InterPro" id="IPR048263">
    <property type="entry name" value="Arb2"/>
</dbReference>
<keyword evidence="3" id="KW-1185">Reference proteome</keyword>
<dbReference type="Proteomes" id="UP001352852">
    <property type="component" value="Unassembled WGS sequence"/>
</dbReference>
<sequence length="103" mass="11561">MVNVEEEEQKGEQGGLNRCLSECVDVVGFIVSCVGQTLVCFSLIKENSSSEEHVLYVWDQFVFKAAAKNIFIIAHSYGGLSFVELILIKKYGEVRYLVKVQPL</sequence>
<feature type="domain" description="Arb2" evidence="1">
    <location>
        <begin position="41"/>
        <end position="86"/>
    </location>
</feature>
<comment type="caution">
    <text evidence="2">The sequence shown here is derived from an EMBL/GenBank/DDBJ whole genome shotgun (WGS) entry which is preliminary data.</text>
</comment>
<accession>A0ABU7DHZ3</accession>
<dbReference type="InterPro" id="IPR053858">
    <property type="entry name" value="Arb2_dom"/>
</dbReference>